<dbReference type="PROSITE" id="PS50011">
    <property type="entry name" value="PROTEIN_KINASE_DOM"/>
    <property type="match status" value="1"/>
</dbReference>
<dbReference type="PANTHER" id="PTHR24346:SF30">
    <property type="entry name" value="MATERNAL EMBRYONIC LEUCINE ZIPPER KINASE"/>
    <property type="match status" value="1"/>
</dbReference>
<dbReference type="EMBL" id="KV425907">
    <property type="protein sequence ID" value="KZV99695.1"/>
    <property type="molecule type" value="Genomic_DNA"/>
</dbReference>
<dbReference type="GO" id="GO:0005524">
    <property type="term" value="F:ATP binding"/>
    <property type="evidence" value="ECO:0007669"/>
    <property type="project" value="UniProtKB-KW"/>
</dbReference>
<keyword evidence="2" id="KW-0067">ATP-binding</keyword>
<dbReference type="GO" id="GO:0004674">
    <property type="term" value="F:protein serine/threonine kinase activity"/>
    <property type="evidence" value="ECO:0007669"/>
    <property type="project" value="TreeGrafter"/>
</dbReference>
<dbReference type="Gene3D" id="1.10.510.10">
    <property type="entry name" value="Transferase(Phosphotransferase) domain 1"/>
    <property type="match status" value="1"/>
</dbReference>
<name>A0A165MSK1_EXIGL</name>
<dbReference type="PANTHER" id="PTHR24346">
    <property type="entry name" value="MAP/MICROTUBULE AFFINITY-REGULATING KINASE"/>
    <property type="match status" value="1"/>
</dbReference>
<dbReference type="OrthoDB" id="5987198at2759"/>
<keyword evidence="1" id="KW-0547">Nucleotide-binding</keyword>
<accession>A0A165MSK1</accession>
<evidence type="ECO:0000256" key="2">
    <source>
        <dbReference type="ARBA" id="ARBA00022840"/>
    </source>
</evidence>
<evidence type="ECO:0000256" key="1">
    <source>
        <dbReference type="ARBA" id="ARBA00022741"/>
    </source>
</evidence>
<sequence>MSKDPETFPMPMDPFESDGVLCYPLPSDLTWNPSYKMFGLRPSESFWRERVPFLRAAGYSLRRRYQPHWYPTWPSQGMESIYFEDSWQNLTHMVIDAYRREDASLVAIKCRPSASVENELAIHRFLSSNELRQDPNNHCAPLLDVFHDPEAWPFETVDNALDFARQTLEAIDFLHAHGVAHRDCSASNIRVDASELYKDRWPHPVLPSMDYSHPWGELPAPSRASAPVRYFLIDFGESTRVPDGYVGQFLVTGDRTIDPELPEVYFDHPYDPFPVDIFLLGNVYKHSLLESYLGLDMIRSLVEAMTRLNPSDRPDIRSALAELGAIYEQSSWITLHSRLWRAEASIIESVARDVPYVASQTLGFARSMLA</sequence>
<reference evidence="4 5" key="1">
    <citation type="journal article" date="2016" name="Mol. Biol. Evol.">
        <title>Comparative Genomics of Early-Diverging Mushroom-Forming Fungi Provides Insights into the Origins of Lignocellulose Decay Capabilities.</title>
        <authorList>
            <person name="Nagy L.G."/>
            <person name="Riley R."/>
            <person name="Tritt A."/>
            <person name="Adam C."/>
            <person name="Daum C."/>
            <person name="Floudas D."/>
            <person name="Sun H."/>
            <person name="Yadav J.S."/>
            <person name="Pangilinan J."/>
            <person name="Larsson K.H."/>
            <person name="Matsuura K."/>
            <person name="Barry K."/>
            <person name="Labutti K."/>
            <person name="Kuo R."/>
            <person name="Ohm R.A."/>
            <person name="Bhattacharya S.S."/>
            <person name="Shirouzu T."/>
            <person name="Yoshinaga Y."/>
            <person name="Martin F.M."/>
            <person name="Grigoriev I.V."/>
            <person name="Hibbett D.S."/>
        </authorList>
    </citation>
    <scope>NUCLEOTIDE SEQUENCE [LARGE SCALE GENOMIC DNA]</scope>
    <source>
        <strain evidence="4 5">HHB12029</strain>
    </source>
</reference>
<dbReference type="GO" id="GO:0035556">
    <property type="term" value="P:intracellular signal transduction"/>
    <property type="evidence" value="ECO:0007669"/>
    <property type="project" value="TreeGrafter"/>
</dbReference>
<evidence type="ECO:0000313" key="4">
    <source>
        <dbReference type="EMBL" id="KZV99695.1"/>
    </source>
</evidence>
<feature type="domain" description="Protein kinase" evidence="3">
    <location>
        <begin position="1"/>
        <end position="370"/>
    </location>
</feature>
<dbReference type="GO" id="GO:0005737">
    <property type="term" value="C:cytoplasm"/>
    <property type="evidence" value="ECO:0007669"/>
    <property type="project" value="TreeGrafter"/>
</dbReference>
<organism evidence="4 5">
    <name type="scientific">Exidia glandulosa HHB12029</name>
    <dbReference type="NCBI Taxonomy" id="1314781"/>
    <lineage>
        <taxon>Eukaryota</taxon>
        <taxon>Fungi</taxon>
        <taxon>Dikarya</taxon>
        <taxon>Basidiomycota</taxon>
        <taxon>Agaricomycotina</taxon>
        <taxon>Agaricomycetes</taxon>
        <taxon>Auriculariales</taxon>
        <taxon>Exidiaceae</taxon>
        <taxon>Exidia</taxon>
    </lineage>
</organism>
<gene>
    <name evidence="4" type="ORF">EXIGLDRAFT_762360</name>
</gene>
<dbReference type="InterPro" id="IPR000719">
    <property type="entry name" value="Prot_kinase_dom"/>
</dbReference>
<evidence type="ECO:0000313" key="5">
    <source>
        <dbReference type="Proteomes" id="UP000077266"/>
    </source>
</evidence>
<dbReference type="SMART" id="SM00220">
    <property type="entry name" value="S_TKc"/>
    <property type="match status" value="1"/>
</dbReference>
<keyword evidence="5" id="KW-1185">Reference proteome</keyword>
<proteinExistence type="predicted"/>
<dbReference type="Proteomes" id="UP000077266">
    <property type="component" value="Unassembled WGS sequence"/>
</dbReference>
<dbReference type="InParanoid" id="A0A165MSK1"/>
<dbReference type="SUPFAM" id="SSF56112">
    <property type="entry name" value="Protein kinase-like (PK-like)"/>
    <property type="match status" value="1"/>
</dbReference>
<dbReference type="STRING" id="1314781.A0A165MSK1"/>
<protein>
    <recommendedName>
        <fullName evidence="3">Protein kinase domain-containing protein</fullName>
    </recommendedName>
</protein>
<dbReference type="InterPro" id="IPR011009">
    <property type="entry name" value="Kinase-like_dom_sf"/>
</dbReference>
<dbReference type="AlphaFoldDB" id="A0A165MSK1"/>
<evidence type="ECO:0000259" key="3">
    <source>
        <dbReference type="PROSITE" id="PS50011"/>
    </source>
</evidence>